<dbReference type="PANTHER" id="PTHR46401:SF9">
    <property type="entry name" value="MANNOSYLTRANSFERASE A"/>
    <property type="match status" value="1"/>
</dbReference>
<dbReference type="InterPro" id="IPR001296">
    <property type="entry name" value="Glyco_trans_1"/>
</dbReference>
<dbReference type="Pfam" id="PF00534">
    <property type="entry name" value="Glycos_transf_1"/>
    <property type="match status" value="1"/>
</dbReference>
<evidence type="ECO:0000313" key="3">
    <source>
        <dbReference type="EMBL" id="MBK9295307.1"/>
    </source>
</evidence>
<name>A0A936N818_9ACTN</name>
<dbReference type="PANTHER" id="PTHR46401">
    <property type="entry name" value="GLYCOSYLTRANSFERASE WBBK-RELATED"/>
    <property type="match status" value="1"/>
</dbReference>
<gene>
    <name evidence="3" type="ORF">IPN02_00200</name>
</gene>
<accession>A0A936N818</accession>
<evidence type="ECO:0000259" key="2">
    <source>
        <dbReference type="Pfam" id="PF00534"/>
    </source>
</evidence>
<dbReference type="CDD" id="cd03809">
    <property type="entry name" value="GT4_MtfB-like"/>
    <property type="match status" value="1"/>
</dbReference>
<dbReference type="AlphaFoldDB" id="A0A936N818"/>
<reference evidence="3 4" key="1">
    <citation type="submission" date="2020-10" db="EMBL/GenBank/DDBJ databases">
        <title>Connecting structure to function with the recovery of over 1000 high-quality activated sludge metagenome-assembled genomes encoding full-length rRNA genes using long-read sequencing.</title>
        <authorList>
            <person name="Singleton C.M."/>
            <person name="Petriglieri F."/>
            <person name="Kristensen J.M."/>
            <person name="Kirkegaard R.H."/>
            <person name="Michaelsen T.Y."/>
            <person name="Andersen M.H."/>
            <person name="Karst S.M."/>
            <person name="Dueholm M.S."/>
            <person name="Nielsen P.H."/>
            <person name="Albertsen M."/>
        </authorList>
    </citation>
    <scope>NUCLEOTIDE SEQUENCE [LARGE SCALE GENOMIC DNA]</scope>
    <source>
        <strain evidence="3">Lyne_18-Q3-R50-59_MAXAC.006</strain>
    </source>
</reference>
<dbReference type="EMBL" id="JADJZA010000001">
    <property type="protein sequence ID" value="MBK9295307.1"/>
    <property type="molecule type" value="Genomic_DNA"/>
</dbReference>
<dbReference type="Proteomes" id="UP000727993">
    <property type="component" value="Unassembled WGS sequence"/>
</dbReference>
<evidence type="ECO:0000313" key="4">
    <source>
        <dbReference type="Proteomes" id="UP000727993"/>
    </source>
</evidence>
<sequence length="463" mass="50744">MNSPGDPTDASPARRPPTLRPIVWADVTNTVASSGTTGVQRASKNLLAPLADRDPRLDLRLIRWCPECAAFLRLDDDERRRFSDDAPPPDRRVDRLPQRIRPVARRVADRPLLRRLNEAMRRRRRPPHPVDAHAGLTVSIDDGTFLDLDAAWHNPLDRRDLLPALSAAGVRTAVLFHDLFPIDHPEWSDRGTRELFPPWADAHLRFDALIVGNSDWTLQRALDRRRGMGLPDPGVSGVVHLSGDGGAGRDEPVAPQGPTPTGARPGLPPQLQTAGASERRLDGYVICVSTLEPRKNHQVLLDAFDLWSQRTPGLGLVFVGRIGWNTEALVRRIERHPLLGSQLFWFAHADDETMRTLLGGATVAAMPSHAEGFGLPVLEALALGVPVVTTNGGALGEVGGDVPLRLAADDSEAWADALVRHLADEDYLRTRRAEARRAAGALPTWSAARDELVELLTRLAPPS</sequence>
<proteinExistence type="predicted"/>
<dbReference type="SUPFAM" id="SSF53756">
    <property type="entry name" value="UDP-Glycosyltransferase/glycogen phosphorylase"/>
    <property type="match status" value="1"/>
</dbReference>
<comment type="caution">
    <text evidence="3">The sequence shown here is derived from an EMBL/GenBank/DDBJ whole genome shotgun (WGS) entry which is preliminary data.</text>
</comment>
<evidence type="ECO:0000256" key="1">
    <source>
        <dbReference type="SAM" id="MobiDB-lite"/>
    </source>
</evidence>
<organism evidence="3 4">
    <name type="scientific">Candidatus Neomicrothrix subdominans</name>
    <dbReference type="NCBI Taxonomy" id="2954438"/>
    <lineage>
        <taxon>Bacteria</taxon>
        <taxon>Bacillati</taxon>
        <taxon>Actinomycetota</taxon>
        <taxon>Acidimicrobiia</taxon>
        <taxon>Acidimicrobiales</taxon>
        <taxon>Microthrixaceae</taxon>
        <taxon>Candidatus Neomicrothrix</taxon>
    </lineage>
</organism>
<feature type="region of interest" description="Disordered" evidence="1">
    <location>
        <begin position="233"/>
        <end position="275"/>
    </location>
</feature>
<protein>
    <submittedName>
        <fullName evidence="3">Glycosyltransferase family 4 protein</fullName>
    </submittedName>
</protein>
<feature type="domain" description="Glycosyl transferase family 1" evidence="2">
    <location>
        <begin position="284"/>
        <end position="435"/>
    </location>
</feature>
<dbReference type="GO" id="GO:0016757">
    <property type="term" value="F:glycosyltransferase activity"/>
    <property type="evidence" value="ECO:0007669"/>
    <property type="project" value="InterPro"/>
</dbReference>
<dbReference type="Gene3D" id="3.40.50.2000">
    <property type="entry name" value="Glycogen Phosphorylase B"/>
    <property type="match status" value="1"/>
</dbReference>